<accession>A0A6V8N2T2</accession>
<evidence type="ECO:0000313" key="2">
    <source>
        <dbReference type="EMBL" id="GFO66848.1"/>
    </source>
</evidence>
<sequence>MNRHTVRNRRYGFLLALVLWGLPLTASADPGNDYCVTPAFITASIKPNLLLMIDNSASMYDLSFVDKGLKHCAIETTKTCQYDADCTTTGDKCSVFDRQPYYCYDETYSSANTYTGYFDPATYYYYRSGATNFSEGDFAVLADFATGCPGATGETVKTLPNAMCVQYVAASGTLTHFAAKGNYLNWLTASKLDIEKKILTGGKWDGAGIIAESRGCVGQGYVKNAMSGDFVNFSGDATNDDNVPLGVTFTISGPSNTLNASAPSTGGTTYINLFAGNAYRYADCQAAVNALATGGNADIKQTVAACLASASPSTGYCQQLNTQSCTTSTDCVYNSAKTQVSFLCSLNTSLACTGLTDTTTCKPAAQNICSLKNSLSCTGATDTTSCKITTAAVAGTCGTWSPTLPNAISGKVPTTCSAPCSYTYKGKTYTAACNGYTASSTTDYGPCTTLAPDYGSCVANYTGPCVLPASAAVVKTKVSFQQSMQACWQLRNGHAIGTDDINTVTNQCSDVYGSFKTCSNNHLQTCTTDANCGSGNTCQGGPQAIGPGNPALLCGATYEGQYYTQNSSGAWVLSSSATTANMIATHTQFCNDMSTPNVTDPTDAPSDTTVADNLPAIISGVGVEAQVGPPIGKMRVKLATATAPAGLVQQFGNQIRLGAMSFNQFGSATEKSLSGLATALTTKVCSGTSQVCTVNADCSNKNCVDAGTGNLDGGKVIYPIGLGVCATMTGTACLTDSDCSVGTCLNNYCGTKGTTDCTTVSNCSGSNQACIANDVGAHTAGTLTRAIDDVVANTWTPLAEAYYNAIGYYAQIASGANAGKSRTDLRLNAYSTSSTDFTGVSSPPIDFNENLNPSEYRCQQNYTLLISDGSSTADRNASVGALATLYAGQAGITQVSCTGASSGSSADYGGNNNLPIMSWIAKNRNIATFNTSGSASTASPSNARDSFTSYVVFNGEANGASGDCNSLTLLTKTAASGGTSLKLASRPEDLKAALTSVFTDVAAKAASGTAASILSNSEGSGANIMQAVFYPKKIFDNQTAANWIGEMQNLWYYIDPYINNSTIREDSDGDYKLNLVNDNVVRFTFDTASNRTMVQLFKDSNGDGSGDTAIGGLVDPDQVKSLWRAGKLLWSRDLSLSPRTIYTPALSGGSAVSGTGLMKFSWSSPDNSSVLQPYLQASSNSEAQKIMKYVHGFDFPGDSTMRSRTVQIGSIPAATVSTDPTSAYVTNPRDKGLGVWKLGDIITSTPRVQSTVRLGTYNLTAPGGYNDQSYRYFVESNQYQNRGMVYVGANDGMLHAFNLGILSVKSSGLTKATLGGTNLGREEWAFIPKQFLPYLKYSQDPAYQHLYAVDGRTLLVDAAIGDISGCTKDDYWTCDKPISLKVTTAAGDLDPTLNTWRTIVIGGMGLGGASAASTGTNKVTAPTADPADASKALGYSSYFALDVTDPGSPKLLWEFSNPDLGFATSGPAIVRLGASQKNGRWFAIFGSGPTGPIDTVSHQFLGRSSQSLKFFVVDLRTGALVTTIETGIQNAFSGSLIGSAIDTDRWDPTVTGNYQDDAVYAGYVKKSASGNSWTDGGLGRILIDPVSDPTDANVANAWHWSQVMDGVGPVTVAIAKLQDKKNRNLWLYGGTGRYYFRDSIALDDYSGSRMLFGVKEPCYNKGNIGNYMNHQASCTDPVSGSLVNQTSSISTLSSGDPGWRIDLDANTTTTGAERLVTDTVALVNGTVYFTTFEPTMDACGYGGNSFLWGVKYDTGDAPPSKALTGKALIQLSTGEFKEVDLATAFTDKLFRRMAQPLTGKPPSDAPPIISSSSNKPVKKILHIQEH</sequence>
<reference evidence="3" key="1">
    <citation type="submission" date="2020-06" db="EMBL/GenBank/DDBJ databases">
        <title>Draft genomic sequecing of Geomonas sp. Red745.</title>
        <authorList>
            <person name="Itoh H."/>
            <person name="Xu Z.X."/>
            <person name="Ushijima N."/>
            <person name="Masuda Y."/>
            <person name="Shiratori Y."/>
            <person name="Senoo K."/>
        </authorList>
    </citation>
    <scope>NUCLEOTIDE SEQUENCE [LARGE SCALE GENOMIC DNA]</scope>
    <source>
        <strain evidence="3">Red745</strain>
    </source>
</reference>
<evidence type="ECO:0000313" key="3">
    <source>
        <dbReference type="Proteomes" id="UP000587586"/>
    </source>
</evidence>
<dbReference type="RefSeq" id="WP_183359378.1">
    <property type="nucleotide sequence ID" value="NZ_BLXZ01000001.1"/>
</dbReference>
<proteinExistence type="predicted"/>
<dbReference type="EMBL" id="BLXZ01000001">
    <property type="protein sequence ID" value="GFO66848.1"/>
    <property type="molecule type" value="Genomic_DNA"/>
</dbReference>
<feature type="chain" id="PRO_5028228925" evidence="1">
    <location>
        <begin position="29"/>
        <end position="1826"/>
    </location>
</feature>
<gene>
    <name evidence="2" type="ORF">GMLC_04270</name>
</gene>
<name>A0A6V8N2T2_9BACT</name>
<dbReference type="Proteomes" id="UP000587586">
    <property type="component" value="Unassembled WGS sequence"/>
</dbReference>
<feature type="signal peptide" evidence="1">
    <location>
        <begin position="1"/>
        <end position="28"/>
    </location>
</feature>
<keyword evidence="1" id="KW-0732">Signal</keyword>
<comment type="caution">
    <text evidence="2">The sequence shown here is derived from an EMBL/GenBank/DDBJ whole genome shotgun (WGS) entry which is preliminary data.</text>
</comment>
<keyword evidence="3" id="KW-1185">Reference proteome</keyword>
<protein>
    <submittedName>
        <fullName evidence="2">Uncharacterized protein</fullName>
    </submittedName>
</protein>
<organism evidence="2 3">
    <name type="scientific">Geomonas limicola</name>
    <dbReference type="NCBI Taxonomy" id="2740186"/>
    <lineage>
        <taxon>Bacteria</taxon>
        <taxon>Pseudomonadati</taxon>
        <taxon>Thermodesulfobacteriota</taxon>
        <taxon>Desulfuromonadia</taxon>
        <taxon>Geobacterales</taxon>
        <taxon>Geobacteraceae</taxon>
        <taxon>Geomonas</taxon>
    </lineage>
</organism>
<evidence type="ECO:0000256" key="1">
    <source>
        <dbReference type="SAM" id="SignalP"/>
    </source>
</evidence>